<protein>
    <submittedName>
        <fullName evidence="2">Uncharacterized protein</fullName>
    </submittedName>
</protein>
<accession>A0A656HDP9</accession>
<dbReference type="EMBL" id="JH651384">
    <property type="protein sequence ID" value="EIJ34104.1"/>
    <property type="molecule type" value="Genomic_DNA"/>
</dbReference>
<dbReference type="RefSeq" id="WP_002708046.1">
    <property type="nucleotide sequence ID" value="NZ_JH651384.1"/>
</dbReference>
<dbReference type="PANTHER" id="PTHR37691">
    <property type="entry name" value="BLR3518 PROTEIN"/>
    <property type="match status" value="1"/>
</dbReference>
<proteinExistence type="predicted"/>
<dbReference type="InterPro" id="IPR027396">
    <property type="entry name" value="DsrEFH-like"/>
</dbReference>
<dbReference type="PANTHER" id="PTHR37691:SF1">
    <property type="entry name" value="BLR3518 PROTEIN"/>
    <property type="match status" value="1"/>
</dbReference>
<organism evidence="2 3">
    <name type="scientific">Thiothrix nivea (strain ATCC 35100 / DSM 5205 / JP2)</name>
    <dbReference type="NCBI Taxonomy" id="870187"/>
    <lineage>
        <taxon>Bacteria</taxon>
        <taxon>Pseudomonadati</taxon>
        <taxon>Pseudomonadota</taxon>
        <taxon>Gammaproteobacteria</taxon>
        <taxon>Thiotrichales</taxon>
        <taxon>Thiotrichaceae</taxon>
        <taxon>Thiothrix</taxon>
    </lineage>
</organism>
<evidence type="ECO:0000313" key="3">
    <source>
        <dbReference type="Proteomes" id="UP000005317"/>
    </source>
</evidence>
<dbReference type="AlphaFoldDB" id="A0A656HDP9"/>
<dbReference type="InterPro" id="IPR003787">
    <property type="entry name" value="Sulphur_relay_DsrE/F-like"/>
</dbReference>
<gene>
    <name evidence="2" type="ORF">Thini_1501</name>
</gene>
<evidence type="ECO:0000313" key="2">
    <source>
        <dbReference type="EMBL" id="EIJ34104.1"/>
    </source>
</evidence>
<feature type="chain" id="PRO_5024804455" evidence="1">
    <location>
        <begin position="28"/>
        <end position="156"/>
    </location>
</feature>
<dbReference type="Gene3D" id="3.40.1260.10">
    <property type="entry name" value="DsrEFH-like"/>
    <property type="match status" value="1"/>
</dbReference>
<feature type="signal peptide" evidence="1">
    <location>
        <begin position="1"/>
        <end position="27"/>
    </location>
</feature>
<keyword evidence="3" id="KW-1185">Reference proteome</keyword>
<keyword evidence="1" id="KW-0732">Signal</keyword>
<evidence type="ECO:0000256" key="1">
    <source>
        <dbReference type="SAM" id="SignalP"/>
    </source>
</evidence>
<sequence length="156" mass="16849" precursor="true">MPIIKPVSAAMLAVAMAAPWCLPVTHAAEEAEASEQAGQQSHRLVIQVNSDSMDAQDHVLSNIVNLQKHYGLDNIEIEVVAYGPGIWLVTDKSNFAGRVESLMMQNVVFTACGNTMDTVEAKSGVRPTLLDGVETTKAGIARIIELQEQGWSYLSP</sequence>
<dbReference type="Pfam" id="PF02635">
    <property type="entry name" value="DsrE"/>
    <property type="match status" value="1"/>
</dbReference>
<dbReference type="OrthoDB" id="6368782at2"/>
<dbReference type="SUPFAM" id="SSF75169">
    <property type="entry name" value="DsrEFH-like"/>
    <property type="match status" value="1"/>
</dbReference>
<dbReference type="Proteomes" id="UP000005317">
    <property type="component" value="Unassembled WGS sequence"/>
</dbReference>
<reference evidence="3" key="1">
    <citation type="journal article" date="2011" name="Stand. Genomic Sci.">
        <title>Genome sequence of the filamentous, gliding Thiothrix nivea neotype strain (JP2(T)).</title>
        <authorList>
            <person name="Lapidus A."/>
            <person name="Nolan M."/>
            <person name="Lucas S."/>
            <person name="Glavina Del Rio T."/>
            <person name="Tice H."/>
            <person name="Cheng J.F."/>
            <person name="Tapia R."/>
            <person name="Han C."/>
            <person name="Goodwin L."/>
            <person name="Pitluck S."/>
            <person name="Liolios K."/>
            <person name="Pagani I."/>
            <person name="Ivanova N."/>
            <person name="Huntemann M."/>
            <person name="Mavromatis K."/>
            <person name="Mikhailova N."/>
            <person name="Pati A."/>
            <person name="Chen A."/>
            <person name="Palaniappan K."/>
            <person name="Land M."/>
            <person name="Brambilla E.M."/>
            <person name="Rohde M."/>
            <person name="Abt B."/>
            <person name="Verbarg S."/>
            <person name="Goker M."/>
            <person name="Bristow J."/>
            <person name="Eisen J.A."/>
            <person name="Markowitz V."/>
            <person name="Hugenholtz P."/>
            <person name="Kyrpides N.C."/>
            <person name="Klenk H.P."/>
            <person name="Woyke T."/>
        </authorList>
    </citation>
    <scope>NUCLEOTIDE SEQUENCE [LARGE SCALE GENOMIC DNA]</scope>
    <source>
        <strain evidence="3">ATCC 35100 / DSM 5205 / JP2</strain>
    </source>
</reference>
<name>A0A656HDP9_THINJ</name>